<dbReference type="Proteomes" id="UP000837801">
    <property type="component" value="Unassembled WGS sequence"/>
</dbReference>
<proteinExistence type="predicted"/>
<sequence>MQISASLSLLTLVAIAQAAKEFGLVTIRSGSQLQYASVLTKDNDPTLYVGSGGDARFTLNDDGSFAGSDGKKFGFTDAGVATEEGNGITASTSFGLDGESLTYDGKQIYRACPNANKDGYVISIKDCTDGLGVILHAVDIKDVESKEEESKEEEPKEEEPKKDEPKEEAPSDEPSNFGLITIHSGSNVHLATVKKVDSHPHVFSVGGDEGKDLTLSFNSDGSLHDQDGRGVYVDPNTGEIGNVDPWGQQSASTGFSVENDDLQFQGGDGFWACPSGDNKFSLSRKECTGGTGVALQVVN</sequence>
<organism evidence="3 4">
    <name type="scientific">[Candida] railenensis</name>
    <dbReference type="NCBI Taxonomy" id="45579"/>
    <lineage>
        <taxon>Eukaryota</taxon>
        <taxon>Fungi</taxon>
        <taxon>Dikarya</taxon>
        <taxon>Ascomycota</taxon>
        <taxon>Saccharomycotina</taxon>
        <taxon>Pichiomycetes</taxon>
        <taxon>Debaryomycetaceae</taxon>
        <taxon>Kurtzmaniella</taxon>
    </lineage>
</organism>
<evidence type="ECO:0000313" key="3">
    <source>
        <dbReference type="EMBL" id="CAH2354867.1"/>
    </source>
</evidence>
<accession>A0A9P0QTU6</accession>
<evidence type="ECO:0008006" key="5">
    <source>
        <dbReference type="Google" id="ProtNLM"/>
    </source>
</evidence>
<reference evidence="3" key="1">
    <citation type="submission" date="2022-03" db="EMBL/GenBank/DDBJ databases">
        <authorList>
            <person name="Legras J.-L."/>
            <person name="Devillers H."/>
            <person name="Grondin C."/>
        </authorList>
    </citation>
    <scope>NUCLEOTIDE SEQUENCE</scope>
    <source>
        <strain evidence="3">CLIB 1423</strain>
    </source>
</reference>
<dbReference type="OrthoDB" id="5415592at2759"/>
<feature type="signal peptide" evidence="2">
    <location>
        <begin position="1"/>
        <end position="18"/>
    </location>
</feature>
<comment type="caution">
    <text evidence="3">The sequence shown here is derived from an EMBL/GenBank/DDBJ whole genome shotgun (WGS) entry which is preliminary data.</text>
</comment>
<feature type="region of interest" description="Disordered" evidence="1">
    <location>
        <begin position="143"/>
        <end position="177"/>
    </location>
</feature>
<keyword evidence="2" id="KW-0732">Signal</keyword>
<feature type="chain" id="PRO_5040134400" description="Cell wall protein" evidence="2">
    <location>
        <begin position="19"/>
        <end position="299"/>
    </location>
</feature>
<dbReference type="EMBL" id="CAKXYY010000019">
    <property type="protein sequence ID" value="CAH2354867.1"/>
    <property type="molecule type" value="Genomic_DNA"/>
</dbReference>
<protein>
    <recommendedName>
        <fullName evidence="5">Cell wall protein</fullName>
    </recommendedName>
</protein>
<name>A0A9P0QTU6_9ASCO</name>
<keyword evidence="4" id="KW-1185">Reference proteome</keyword>
<evidence type="ECO:0000256" key="2">
    <source>
        <dbReference type="SAM" id="SignalP"/>
    </source>
</evidence>
<feature type="compositionally biased region" description="Basic and acidic residues" evidence="1">
    <location>
        <begin position="158"/>
        <end position="169"/>
    </location>
</feature>
<feature type="compositionally biased region" description="Acidic residues" evidence="1">
    <location>
        <begin position="145"/>
        <end position="157"/>
    </location>
</feature>
<gene>
    <name evidence="3" type="ORF">CLIB1423_19S01750</name>
</gene>
<evidence type="ECO:0000256" key="1">
    <source>
        <dbReference type="SAM" id="MobiDB-lite"/>
    </source>
</evidence>
<evidence type="ECO:0000313" key="4">
    <source>
        <dbReference type="Proteomes" id="UP000837801"/>
    </source>
</evidence>
<dbReference type="AlphaFoldDB" id="A0A9P0QTU6"/>